<protein>
    <submittedName>
        <fullName evidence="1">Uncharacterized protein</fullName>
    </submittedName>
</protein>
<accession>A0A9Q0YHW8</accession>
<dbReference type="AlphaFoldDB" id="A0A9Q0YHW8"/>
<sequence length="143" mass="16167">MSKSNISHKEKVSLSELQSYDSIIILPADKGRSTVVMNKEQCIEKMSNLIMKDKTYRPLKRHPITSLENKIGKAIKELKEKKLNKKQATQLIPRNSLAPIIYSLPKVHKEGIPLRPIVSSINSPSQASCRHTDSLIRQGDVMH</sequence>
<organism evidence="1 2">
    <name type="scientific">Holothuria leucospilota</name>
    <name type="common">Black long sea cucumber</name>
    <name type="synonym">Mertensiothuria leucospilota</name>
    <dbReference type="NCBI Taxonomy" id="206669"/>
    <lineage>
        <taxon>Eukaryota</taxon>
        <taxon>Metazoa</taxon>
        <taxon>Echinodermata</taxon>
        <taxon>Eleutherozoa</taxon>
        <taxon>Echinozoa</taxon>
        <taxon>Holothuroidea</taxon>
        <taxon>Aspidochirotacea</taxon>
        <taxon>Aspidochirotida</taxon>
        <taxon>Holothuriidae</taxon>
        <taxon>Holothuria</taxon>
    </lineage>
</organism>
<dbReference type="EMBL" id="JAIZAY010000022">
    <property type="protein sequence ID" value="KAJ8020879.1"/>
    <property type="molecule type" value="Genomic_DNA"/>
</dbReference>
<reference evidence="1" key="1">
    <citation type="submission" date="2021-10" db="EMBL/GenBank/DDBJ databases">
        <title>Tropical sea cucumber genome reveals ecological adaptation and Cuvierian tubules defense mechanism.</title>
        <authorList>
            <person name="Chen T."/>
        </authorList>
    </citation>
    <scope>NUCLEOTIDE SEQUENCE</scope>
    <source>
        <strain evidence="1">Nanhai2018</strain>
        <tissue evidence="1">Muscle</tissue>
    </source>
</reference>
<comment type="caution">
    <text evidence="1">The sequence shown here is derived from an EMBL/GenBank/DDBJ whole genome shotgun (WGS) entry which is preliminary data.</text>
</comment>
<gene>
    <name evidence="1" type="ORF">HOLleu_40587</name>
</gene>
<dbReference type="PANTHER" id="PTHR21301:SF10">
    <property type="entry name" value="REVERSE TRANSCRIPTASE DOMAIN-CONTAINING PROTEIN"/>
    <property type="match status" value="1"/>
</dbReference>
<evidence type="ECO:0000313" key="2">
    <source>
        <dbReference type="Proteomes" id="UP001152320"/>
    </source>
</evidence>
<dbReference type="PANTHER" id="PTHR21301">
    <property type="entry name" value="REVERSE TRANSCRIPTASE"/>
    <property type="match status" value="1"/>
</dbReference>
<name>A0A9Q0YHW8_HOLLE</name>
<dbReference type="OrthoDB" id="6782675at2759"/>
<proteinExistence type="predicted"/>
<keyword evidence="2" id="KW-1185">Reference proteome</keyword>
<evidence type="ECO:0000313" key="1">
    <source>
        <dbReference type="EMBL" id="KAJ8020879.1"/>
    </source>
</evidence>
<dbReference type="Proteomes" id="UP001152320">
    <property type="component" value="Chromosome 22"/>
</dbReference>